<name>A0A1F6LH35_9BACT</name>
<dbReference type="AlphaFoldDB" id="A0A1F6LH35"/>
<evidence type="ECO:0000256" key="1">
    <source>
        <dbReference type="SAM" id="MobiDB-lite"/>
    </source>
</evidence>
<gene>
    <name evidence="2" type="ORF">A2725_03025</name>
</gene>
<evidence type="ECO:0000313" key="3">
    <source>
        <dbReference type="Proteomes" id="UP000177067"/>
    </source>
</evidence>
<reference evidence="2 3" key="1">
    <citation type="journal article" date="2016" name="Nat. Commun.">
        <title>Thousands of microbial genomes shed light on interconnected biogeochemical processes in an aquifer system.</title>
        <authorList>
            <person name="Anantharaman K."/>
            <person name="Brown C.T."/>
            <person name="Hug L.A."/>
            <person name="Sharon I."/>
            <person name="Castelle C.J."/>
            <person name="Probst A.J."/>
            <person name="Thomas B.C."/>
            <person name="Singh A."/>
            <person name="Wilkins M.J."/>
            <person name="Karaoz U."/>
            <person name="Brodie E.L."/>
            <person name="Williams K.H."/>
            <person name="Hubbard S.S."/>
            <person name="Banfield J.F."/>
        </authorList>
    </citation>
    <scope>NUCLEOTIDE SEQUENCE [LARGE SCALE GENOMIC DNA]</scope>
</reference>
<organism evidence="2 3">
    <name type="scientific">Candidatus Magasanikbacteria bacterium RIFCSPHIGHO2_01_FULL_33_34</name>
    <dbReference type="NCBI Taxonomy" id="1798671"/>
    <lineage>
        <taxon>Bacteria</taxon>
        <taxon>Candidatus Magasanikiibacteriota</taxon>
    </lineage>
</organism>
<accession>A0A1F6LH35</accession>
<proteinExistence type="predicted"/>
<evidence type="ECO:0000313" key="2">
    <source>
        <dbReference type="EMBL" id="OGH58646.1"/>
    </source>
</evidence>
<comment type="caution">
    <text evidence="2">The sequence shown here is derived from an EMBL/GenBank/DDBJ whole genome shotgun (WGS) entry which is preliminary data.</text>
</comment>
<feature type="compositionally biased region" description="Basic and acidic residues" evidence="1">
    <location>
        <begin position="1"/>
        <end position="28"/>
    </location>
</feature>
<feature type="region of interest" description="Disordered" evidence="1">
    <location>
        <begin position="1"/>
        <end position="36"/>
    </location>
</feature>
<sequence length="675" mass="78560">MKHLGEQFLHERDPSLHTTEPVEHEQTRKQLANKETSEKPIEKLYDWMEVIKQTHTEHRDDLKIMERIKNYYHKQHIIKPENVPQAYFDLQGKIAVDEGRKGDLISAGVQIEEYSEIDKEGKEIKKQHYHFPEEESDKAITALRQDQTKSLDNWLDYLTSENADVYPMWAKYWAFKSVINMGKLVKRERKNEAGEDIISATYKKRNKDTTAPFPTLNQNALAKTIGAIKKRLELKEKVRQMPKKGEDNKEKLKEFREKNKIKNESLTLTNKEFEKLLDSEDFAKLYAQFLLEIPEYTKEGLQETTGKWIKYDQGSDPKALVESLQGYPLEWCTADLETARIQLQNGDFYVYYSINQNQNPQIPRAAIRMEQNKIAEVRGIAPNQNLDPYIAPELDKKLKTFGSEGEKYQKKSQDMKKLTDIEEKTKNNQALNREDLIFLYEIDSKIEGFGYQTDPRIKEIREKRNPQADILIILECEPNQIAHNQTEITENTKAYIGPLYPNIFKELSQIEHIYTEFPEGKIKKYHIEIGGKTKEELEHELTEKDFKISDNARTMMKKPDFYTTQEPEQVDLIRLKVKDLGFPNGATTDQIYAKAEKMVLELCPPETGPHLRLKLDNQPQGDYFWVGMKQISDSGGYPGVFYLSRGADGQWLGGNWMFPGGPWAPGRELVFRSSK</sequence>
<protein>
    <submittedName>
        <fullName evidence="2">Uncharacterized protein</fullName>
    </submittedName>
</protein>
<dbReference type="EMBL" id="MFPS01000009">
    <property type="protein sequence ID" value="OGH58646.1"/>
    <property type="molecule type" value="Genomic_DNA"/>
</dbReference>
<dbReference type="Proteomes" id="UP000177067">
    <property type="component" value="Unassembled WGS sequence"/>
</dbReference>